<gene>
    <name evidence="1" type="ORF">KIN20_005623</name>
</gene>
<sequence>MQAPFCVRKYMVDFRMNHAVRSNKAYRVSETFLTFSKMEVGLGFAPQHSHSSFIVVGIDKAIRPSLLQCNGAPSLSLCEDQRALYYAHQHRVQQQLNRAFASRMTASIE</sequence>
<proteinExistence type="predicted"/>
<keyword evidence="2" id="KW-1185">Reference proteome</keyword>
<evidence type="ECO:0000313" key="2">
    <source>
        <dbReference type="Proteomes" id="UP001196413"/>
    </source>
</evidence>
<dbReference type="AlphaFoldDB" id="A0AAD5M2G0"/>
<dbReference type="EMBL" id="JAHQIW010000775">
    <property type="protein sequence ID" value="KAJ1349940.1"/>
    <property type="molecule type" value="Genomic_DNA"/>
</dbReference>
<name>A0AAD5M2G0_PARTN</name>
<protein>
    <submittedName>
        <fullName evidence="1">Uncharacterized protein</fullName>
    </submittedName>
</protein>
<organism evidence="1 2">
    <name type="scientific">Parelaphostrongylus tenuis</name>
    <name type="common">Meningeal worm</name>
    <dbReference type="NCBI Taxonomy" id="148309"/>
    <lineage>
        <taxon>Eukaryota</taxon>
        <taxon>Metazoa</taxon>
        <taxon>Ecdysozoa</taxon>
        <taxon>Nematoda</taxon>
        <taxon>Chromadorea</taxon>
        <taxon>Rhabditida</taxon>
        <taxon>Rhabditina</taxon>
        <taxon>Rhabditomorpha</taxon>
        <taxon>Strongyloidea</taxon>
        <taxon>Metastrongylidae</taxon>
        <taxon>Parelaphostrongylus</taxon>
    </lineage>
</organism>
<evidence type="ECO:0000313" key="1">
    <source>
        <dbReference type="EMBL" id="KAJ1349940.1"/>
    </source>
</evidence>
<accession>A0AAD5M2G0</accession>
<reference evidence="1" key="1">
    <citation type="submission" date="2021-06" db="EMBL/GenBank/DDBJ databases">
        <title>Parelaphostrongylus tenuis whole genome reference sequence.</title>
        <authorList>
            <person name="Garwood T.J."/>
            <person name="Larsen P.A."/>
            <person name="Fountain-Jones N.M."/>
            <person name="Garbe J.R."/>
            <person name="Macchietto M.G."/>
            <person name="Kania S.A."/>
            <person name="Gerhold R.W."/>
            <person name="Richards J.E."/>
            <person name="Wolf T.M."/>
        </authorList>
    </citation>
    <scope>NUCLEOTIDE SEQUENCE</scope>
    <source>
        <strain evidence="1">MNPRO001-30</strain>
        <tissue evidence="1">Meninges</tissue>
    </source>
</reference>
<dbReference type="Proteomes" id="UP001196413">
    <property type="component" value="Unassembled WGS sequence"/>
</dbReference>
<comment type="caution">
    <text evidence="1">The sequence shown here is derived from an EMBL/GenBank/DDBJ whole genome shotgun (WGS) entry which is preliminary data.</text>
</comment>